<dbReference type="AlphaFoldDB" id="A0A9P7S433"/>
<dbReference type="RefSeq" id="XP_043011202.1">
    <property type="nucleotide sequence ID" value="XM_043150117.1"/>
</dbReference>
<feature type="domain" description="Fungal-type protein kinase" evidence="1">
    <location>
        <begin position="77"/>
        <end position="132"/>
    </location>
</feature>
<organism evidence="2 3">
    <name type="scientific">Marasmius oreades</name>
    <name type="common">fairy-ring Marasmius</name>
    <dbReference type="NCBI Taxonomy" id="181124"/>
    <lineage>
        <taxon>Eukaryota</taxon>
        <taxon>Fungi</taxon>
        <taxon>Dikarya</taxon>
        <taxon>Basidiomycota</taxon>
        <taxon>Agaricomycotina</taxon>
        <taxon>Agaricomycetes</taxon>
        <taxon>Agaricomycetidae</taxon>
        <taxon>Agaricales</taxon>
        <taxon>Marasmiineae</taxon>
        <taxon>Marasmiaceae</taxon>
        <taxon>Marasmius</taxon>
    </lineage>
</organism>
<dbReference type="EMBL" id="CM032183">
    <property type="protein sequence ID" value="KAG7094732.1"/>
    <property type="molecule type" value="Genomic_DNA"/>
</dbReference>
<sequence length="133" mass="15025">MVGLIFALERERETTPLSKVVSAVAKVVESCGVKAGEYDAMGYRHFSDARCVSKDTKIQLRRSERNPTKKIKILFSHVAHNVSVLGELQLHDATTTAEDDEKKLIFAANEIMYDDPTRRFIFGFTIEATMMQI</sequence>
<dbReference type="OrthoDB" id="3068987at2759"/>
<dbReference type="GeneID" id="66074627"/>
<evidence type="ECO:0000313" key="3">
    <source>
        <dbReference type="Proteomes" id="UP001049176"/>
    </source>
</evidence>
<evidence type="ECO:0000313" key="2">
    <source>
        <dbReference type="EMBL" id="KAG7094732.1"/>
    </source>
</evidence>
<protein>
    <recommendedName>
        <fullName evidence="1">Fungal-type protein kinase domain-containing protein</fullName>
    </recommendedName>
</protein>
<evidence type="ECO:0000259" key="1">
    <source>
        <dbReference type="Pfam" id="PF17667"/>
    </source>
</evidence>
<reference evidence="2" key="1">
    <citation type="journal article" date="2021" name="Genome Biol. Evol.">
        <title>The assembled and annotated genome of the fairy-ring fungus Marasmius oreades.</title>
        <authorList>
            <person name="Hiltunen M."/>
            <person name="Ament-Velasquez S.L."/>
            <person name="Johannesson H."/>
        </authorList>
    </citation>
    <scope>NUCLEOTIDE SEQUENCE</scope>
    <source>
        <strain evidence="2">03SP1</strain>
    </source>
</reference>
<accession>A0A9P7S433</accession>
<dbReference type="Proteomes" id="UP001049176">
    <property type="component" value="Chromosome 3"/>
</dbReference>
<keyword evidence="3" id="KW-1185">Reference proteome</keyword>
<comment type="caution">
    <text evidence="2">The sequence shown here is derived from an EMBL/GenBank/DDBJ whole genome shotgun (WGS) entry which is preliminary data.</text>
</comment>
<gene>
    <name evidence="2" type="ORF">E1B28_005551</name>
</gene>
<dbReference type="Pfam" id="PF17667">
    <property type="entry name" value="Pkinase_fungal"/>
    <property type="match status" value="1"/>
</dbReference>
<proteinExistence type="predicted"/>
<dbReference type="InterPro" id="IPR040976">
    <property type="entry name" value="Pkinase_fungal"/>
</dbReference>
<dbReference type="KEGG" id="more:E1B28_005551"/>
<name>A0A9P7S433_9AGAR</name>